<evidence type="ECO:0000313" key="1">
    <source>
        <dbReference type="EMBL" id="SPB14561.1"/>
    </source>
</evidence>
<dbReference type="Pfam" id="PF13665">
    <property type="entry name" value="Tox-PAAR-like"/>
    <property type="match status" value="1"/>
</dbReference>
<sequence length="131" mass="13337">MFAVTKENGQCMGMPDTCLTPAPPAPPVPVPYPNIAMPMMGNPATLKVMVHGMPALTKASKIPISNGDQAGASGGVASGSMMGQAEFVMSSQVVKFEGNFAVRLGDTTKQNGGNAVGSVLAPSQPVVMIMS</sequence>
<evidence type="ECO:0000313" key="2">
    <source>
        <dbReference type="Proteomes" id="UP000238169"/>
    </source>
</evidence>
<accession>A0A2U3I391</accession>
<dbReference type="Proteomes" id="UP000238169">
    <property type="component" value="Unassembled WGS sequence"/>
</dbReference>
<reference evidence="2" key="1">
    <citation type="submission" date="2018-01" db="EMBL/GenBank/DDBJ databases">
        <authorList>
            <person name="Peeters C."/>
        </authorList>
    </citation>
    <scope>NUCLEOTIDE SEQUENCE [LARGE SCALE GENOMIC DNA]</scope>
</reference>
<protein>
    <submittedName>
        <fullName evidence="1">VgrG protein</fullName>
    </submittedName>
</protein>
<keyword evidence="2" id="KW-1185">Reference proteome</keyword>
<organism evidence="1 2">
    <name type="scientific">Caballeronia novacaledonica</name>
    <dbReference type="NCBI Taxonomy" id="1544861"/>
    <lineage>
        <taxon>Bacteria</taxon>
        <taxon>Pseudomonadati</taxon>
        <taxon>Pseudomonadota</taxon>
        <taxon>Betaproteobacteria</taxon>
        <taxon>Burkholderiales</taxon>
        <taxon>Burkholderiaceae</taxon>
        <taxon>Caballeronia</taxon>
    </lineage>
</organism>
<gene>
    <name evidence="1" type="ORF">NOV72_01803</name>
</gene>
<dbReference type="EMBL" id="OGTP01000004">
    <property type="protein sequence ID" value="SPB14561.1"/>
    <property type="molecule type" value="Genomic_DNA"/>
</dbReference>
<dbReference type="RefSeq" id="WP_106854251.1">
    <property type="nucleotide sequence ID" value="NZ_OGTP01000004.1"/>
</dbReference>
<dbReference type="AlphaFoldDB" id="A0A2U3I391"/>
<proteinExistence type="predicted"/>
<name>A0A2U3I391_9BURK</name>
<dbReference type="OrthoDB" id="5513456at2"/>